<dbReference type="AlphaFoldDB" id="Q01ZH6"/>
<dbReference type="InParanoid" id="Q01ZH6"/>
<keyword evidence="2" id="KW-0812">Transmembrane</keyword>
<keyword evidence="2" id="KW-1133">Transmembrane helix</keyword>
<organism evidence="3">
    <name type="scientific">Solibacter usitatus (strain Ellin6076)</name>
    <dbReference type="NCBI Taxonomy" id="234267"/>
    <lineage>
        <taxon>Bacteria</taxon>
        <taxon>Pseudomonadati</taxon>
        <taxon>Acidobacteriota</taxon>
        <taxon>Terriglobia</taxon>
        <taxon>Bryobacterales</taxon>
        <taxon>Solibacteraceae</taxon>
        <taxon>Candidatus Solibacter</taxon>
    </lineage>
</organism>
<evidence type="ECO:0000313" key="3">
    <source>
        <dbReference type="EMBL" id="ABJ84939.1"/>
    </source>
</evidence>
<accession>Q01ZH6</accession>
<dbReference type="EMBL" id="CP000473">
    <property type="protein sequence ID" value="ABJ84939.1"/>
    <property type="molecule type" value="Genomic_DNA"/>
</dbReference>
<reference evidence="3" key="1">
    <citation type="submission" date="2006-10" db="EMBL/GenBank/DDBJ databases">
        <title>Complete sequence of Solibacter usitatus Ellin6076.</title>
        <authorList>
            <consortium name="US DOE Joint Genome Institute"/>
            <person name="Copeland A."/>
            <person name="Lucas S."/>
            <person name="Lapidus A."/>
            <person name="Barry K."/>
            <person name="Detter J.C."/>
            <person name="Glavina del Rio T."/>
            <person name="Hammon N."/>
            <person name="Israni S."/>
            <person name="Dalin E."/>
            <person name="Tice H."/>
            <person name="Pitluck S."/>
            <person name="Thompson L.S."/>
            <person name="Brettin T."/>
            <person name="Bruce D."/>
            <person name="Han C."/>
            <person name="Tapia R."/>
            <person name="Gilna P."/>
            <person name="Schmutz J."/>
            <person name="Larimer F."/>
            <person name="Land M."/>
            <person name="Hauser L."/>
            <person name="Kyrpides N."/>
            <person name="Mikhailova N."/>
            <person name="Janssen P.H."/>
            <person name="Kuske C.R."/>
            <person name="Richardson P."/>
        </authorList>
    </citation>
    <scope>NUCLEOTIDE SEQUENCE</scope>
    <source>
        <strain evidence="3">Ellin6076</strain>
    </source>
</reference>
<feature type="region of interest" description="Disordered" evidence="1">
    <location>
        <begin position="1"/>
        <end position="23"/>
    </location>
</feature>
<sequence length="98" mass="11016">MDRSLGHVGSWRPNRKYKTKHGRDASYPMNPYDGCAVASVERMKLTIKNIRRAWKYRAFRPLWRRRKEIGAGTVALAALGAGILISSKGIKRTSAAKS</sequence>
<dbReference type="STRING" id="234267.Acid_3972"/>
<dbReference type="HOGENOM" id="CLU_2332168_0_0_0"/>
<evidence type="ECO:0000256" key="2">
    <source>
        <dbReference type="SAM" id="Phobius"/>
    </source>
</evidence>
<gene>
    <name evidence="3" type="ordered locus">Acid_3972</name>
</gene>
<evidence type="ECO:0000256" key="1">
    <source>
        <dbReference type="SAM" id="MobiDB-lite"/>
    </source>
</evidence>
<name>Q01ZH6_SOLUE</name>
<feature type="transmembrane region" description="Helical" evidence="2">
    <location>
        <begin position="69"/>
        <end position="87"/>
    </location>
</feature>
<protein>
    <submittedName>
        <fullName evidence="3">Uncharacterized protein</fullName>
    </submittedName>
</protein>
<keyword evidence="2" id="KW-0472">Membrane</keyword>
<dbReference type="KEGG" id="sus:Acid_3972"/>
<proteinExistence type="predicted"/>